<evidence type="ECO:0000313" key="6">
    <source>
        <dbReference type="Proteomes" id="UP000215335"/>
    </source>
</evidence>
<dbReference type="InterPro" id="IPR027806">
    <property type="entry name" value="HARBI1_dom"/>
</dbReference>
<comment type="caution">
    <text evidence="5">The sequence shown here is derived from an EMBL/GenBank/DDBJ whole genome shotgun (WGS) entry which is preliminary data.</text>
</comment>
<accession>A0A232EGN3</accession>
<proteinExistence type="predicted"/>
<dbReference type="Pfam" id="PF13359">
    <property type="entry name" value="DDE_Tnp_4"/>
    <property type="match status" value="1"/>
</dbReference>
<dbReference type="EMBL" id="NNAY01004724">
    <property type="protein sequence ID" value="OXU17516.1"/>
    <property type="molecule type" value="Genomic_DNA"/>
</dbReference>
<feature type="domain" description="DDE Tnp4" evidence="4">
    <location>
        <begin position="169"/>
        <end position="224"/>
    </location>
</feature>
<dbReference type="OrthoDB" id="6732784at2759"/>
<reference evidence="5 6" key="1">
    <citation type="journal article" date="2017" name="Curr. Biol.">
        <title>The Evolution of Venom by Co-option of Single-Copy Genes.</title>
        <authorList>
            <person name="Martinson E.O."/>
            <person name="Mrinalini"/>
            <person name="Kelkar Y.D."/>
            <person name="Chang C.H."/>
            <person name="Werren J.H."/>
        </authorList>
    </citation>
    <scope>NUCLEOTIDE SEQUENCE [LARGE SCALE GENOMIC DNA]</scope>
    <source>
        <strain evidence="5 6">Alberta</strain>
        <tissue evidence="5">Whole body</tissue>
    </source>
</reference>
<feature type="signal peptide" evidence="3">
    <location>
        <begin position="1"/>
        <end position="25"/>
    </location>
</feature>
<dbReference type="AlphaFoldDB" id="A0A232EGN3"/>
<comment type="cofactor">
    <cofactor evidence="1">
        <name>a divalent metal cation</name>
        <dbReference type="ChEBI" id="CHEBI:60240"/>
    </cofactor>
</comment>
<sequence>MKVSTVSKLYCCLQLLVLAAKLIEAWQFEQSKRWINRLWLRHPINQRRLSHGFFATQFQDIKLDDKLLFQYIRMDLEIFNNLLSMVQPYLRIRKRRQDAISAEYLATGDDILSIALSYRLSRSTVYSIIKRKYAVIRQVLSPIYQGLNRIGNYLVALAQLIKNISLSNVLQNSGALFFNYKKFYSIVLLAACNHRYEFTLVDVGAYGSESDGGILARSEFVRLMYCPSNYTDKESDNGDIISGSWRNEIQINNIEASANSRRAVEEAHKMRDLLANYFDSLEGQVSCIY</sequence>
<evidence type="ECO:0000259" key="4">
    <source>
        <dbReference type="Pfam" id="PF13359"/>
    </source>
</evidence>
<keyword evidence="2" id="KW-0479">Metal-binding</keyword>
<feature type="chain" id="PRO_5013122058" description="DDE Tnp4 domain-containing protein" evidence="3">
    <location>
        <begin position="26"/>
        <end position="289"/>
    </location>
</feature>
<dbReference type="STRING" id="543379.A0A232EGN3"/>
<evidence type="ECO:0000256" key="1">
    <source>
        <dbReference type="ARBA" id="ARBA00001968"/>
    </source>
</evidence>
<keyword evidence="6" id="KW-1185">Reference proteome</keyword>
<protein>
    <recommendedName>
        <fullName evidence="4">DDE Tnp4 domain-containing protein</fullName>
    </recommendedName>
</protein>
<dbReference type="GO" id="GO:0046872">
    <property type="term" value="F:metal ion binding"/>
    <property type="evidence" value="ECO:0007669"/>
    <property type="project" value="UniProtKB-KW"/>
</dbReference>
<evidence type="ECO:0000313" key="5">
    <source>
        <dbReference type="EMBL" id="OXU17516.1"/>
    </source>
</evidence>
<evidence type="ECO:0000256" key="2">
    <source>
        <dbReference type="ARBA" id="ARBA00022723"/>
    </source>
</evidence>
<dbReference type="Proteomes" id="UP000215335">
    <property type="component" value="Unassembled WGS sequence"/>
</dbReference>
<gene>
    <name evidence="5" type="ORF">TSAR_005613</name>
</gene>
<evidence type="ECO:0000256" key="3">
    <source>
        <dbReference type="SAM" id="SignalP"/>
    </source>
</evidence>
<keyword evidence="3" id="KW-0732">Signal</keyword>
<name>A0A232EGN3_9HYME</name>
<organism evidence="5 6">
    <name type="scientific">Trichomalopsis sarcophagae</name>
    <dbReference type="NCBI Taxonomy" id="543379"/>
    <lineage>
        <taxon>Eukaryota</taxon>
        <taxon>Metazoa</taxon>
        <taxon>Ecdysozoa</taxon>
        <taxon>Arthropoda</taxon>
        <taxon>Hexapoda</taxon>
        <taxon>Insecta</taxon>
        <taxon>Pterygota</taxon>
        <taxon>Neoptera</taxon>
        <taxon>Endopterygota</taxon>
        <taxon>Hymenoptera</taxon>
        <taxon>Apocrita</taxon>
        <taxon>Proctotrupomorpha</taxon>
        <taxon>Chalcidoidea</taxon>
        <taxon>Pteromalidae</taxon>
        <taxon>Pteromalinae</taxon>
        <taxon>Trichomalopsis</taxon>
    </lineage>
</organism>